<dbReference type="Pfam" id="PF13614">
    <property type="entry name" value="AAA_31"/>
    <property type="match status" value="1"/>
</dbReference>
<evidence type="ECO:0000256" key="11">
    <source>
        <dbReference type="ARBA" id="ARBA00023136"/>
    </source>
</evidence>
<dbReference type="GO" id="GO:0005524">
    <property type="term" value="F:ATP binding"/>
    <property type="evidence" value="ECO:0007669"/>
    <property type="project" value="UniProtKB-KW"/>
</dbReference>
<evidence type="ECO:0000259" key="16">
    <source>
        <dbReference type="Pfam" id="PF02706"/>
    </source>
</evidence>
<keyword evidence="10 15" id="KW-1133">Transmembrane helix</keyword>
<evidence type="ECO:0000256" key="7">
    <source>
        <dbReference type="ARBA" id="ARBA00022741"/>
    </source>
</evidence>
<evidence type="ECO:0000256" key="6">
    <source>
        <dbReference type="ARBA" id="ARBA00022692"/>
    </source>
</evidence>
<evidence type="ECO:0000256" key="12">
    <source>
        <dbReference type="ARBA" id="ARBA00023137"/>
    </source>
</evidence>
<dbReference type="InterPro" id="IPR003856">
    <property type="entry name" value="LPS_length_determ_N"/>
</dbReference>
<evidence type="ECO:0000256" key="13">
    <source>
        <dbReference type="ARBA" id="ARBA00053015"/>
    </source>
</evidence>
<evidence type="ECO:0000256" key="5">
    <source>
        <dbReference type="ARBA" id="ARBA00022679"/>
    </source>
</evidence>
<dbReference type="PANTHER" id="PTHR32309">
    <property type="entry name" value="TYROSINE-PROTEIN KINASE"/>
    <property type="match status" value="1"/>
</dbReference>
<dbReference type="NCBIfam" id="TIGR01007">
    <property type="entry name" value="eps_fam"/>
    <property type="match status" value="1"/>
</dbReference>
<evidence type="ECO:0000256" key="14">
    <source>
        <dbReference type="SAM" id="Coils"/>
    </source>
</evidence>
<dbReference type="InterPro" id="IPR025669">
    <property type="entry name" value="AAA_dom"/>
</dbReference>
<feature type="coiled-coil region" evidence="14">
    <location>
        <begin position="296"/>
        <end position="388"/>
    </location>
</feature>
<evidence type="ECO:0000256" key="15">
    <source>
        <dbReference type="SAM" id="Phobius"/>
    </source>
</evidence>
<comment type="catalytic activity">
    <reaction evidence="13">
        <text>L-tyrosyl-[protein] + ATP = O-phospho-L-tyrosyl-[protein] + ADP + H(+)</text>
        <dbReference type="Rhea" id="RHEA:10596"/>
        <dbReference type="Rhea" id="RHEA-COMP:10136"/>
        <dbReference type="Rhea" id="RHEA-COMP:20101"/>
        <dbReference type="ChEBI" id="CHEBI:15378"/>
        <dbReference type="ChEBI" id="CHEBI:30616"/>
        <dbReference type="ChEBI" id="CHEBI:46858"/>
        <dbReference type="ChEBI" id="CHEBI:61978"/>
        <dbReference type="ChEBI" id="CHEBI:456216"/>
    </reaction>
</comment>
<dbReference type="AlphaFoldDB" id="A0A127FBA6"/>
<keyword evidence="4" id="KW-0997">Cell inner membrane</keyword>
<dbReference type="PANTHER" id="PTHR32309:SF32">
    <property type="entry name" value="TYROSINE-PROTEIN KINASE ETK-RELATED"/>
    <property type="match status" value="1"/>
</dbReference>
<evidence type="ECO:0000256" key="3">
    <source>
        <dbReference type="ARBA" id="ARBA00022475"/>
    </source>
</evidence>
<evidence type="ECO:0000256" key="8">
    <source>
        <dbReference type="ARBA" id="ARBA00022777"/>
    </source>
</evidence>
<dbReference type="FunFam" id="3.40.50.300:FF:000527">
    <property type="entry name" value="Tyrosine-protein kinase etk"/>
    <property type="match status" value="1"/>
</dbReference>
<feature type="domain" description="Tyrosine-protein kinase G-rich" evidence="18">
    <location>
        <begin position="394"/>
        <end position="474"/>
    </location>
</feature>
<feature type="transmembrane region" description="Helical" evidence="15">
    <location>
        <begin position="454"/>
        <end position="473"/>
    </location>
</feature>
<keyword evidence="8 19" id="KW-0418">Kinase</keyword>
<feature type="domain" description="Polysaccharide chain length determinant N-terminal" evidence="16">
    <location>
        <begin position="21"/>
        <end position="114"/>
    </location>
</feature>
<dbReference type="GO" id="GO:0004713">
    <property type="term" value="F:protein tyrosine kinase activity"/>
    <property type="evidence" value="ECO:0007669"/>
    <property type="project" value="UniProtKB-KW"/>
</dbReference>
<proteinExistence type="inferred from homology"/>
<evidence type="ECO:0000256" key="10">
    <source>
        <dbReference type="ARBA" id="ARBA00022989"/>
    </source>
</evidence>
<keyword evidence="9" id="KW-0067">ATP-binding</keyword>
<comment type="subcellular location">
    <subcellularLocation>
        <location evidence="1">Cell inner membrane</location>
        <topology evidence="1">Multi-pass membrane protein</topology>
    </subcellularLocation>
</comment>
<comment type="similarity">
    <text evidence="2">Belongs to the etk/wzc family.</text>
</comment>
<evidence type="ECO:0000259" key="17">
    <source>
        <dbReference type="Pfam" id="PF13614"/>
    </source>
</evidence>
<name>A0A127FBA6_STEDE</name>
<keyword evidence="14" id="KW-0175">Coiled coil</keyword>
<feature type="transmembrane region" description="Helical" evidence="15">
    <location>
        <begin position="37"/>
        <end position="56"/>
    </location>
</feature>
<evidence type="ECO:0000256" key="4">
    <source>
        <dbReference type="ARBA" id="ARBA00022519"/>
    </source>
</evidence>
<keyword evidence="7" id="KW-0547">Nucleotide-binding</keyword>
<dbReference type="KEGG" id="sdf:ACG33_07390"/>
<dbReference type="Proteomes" id="UP000070250">
    <property type="component" value="Chromosome"/>
</dbReference>
<dbReference type="InterPro" id="IPR027417">
    <property type="entry name" value="P-loop_NTPase"/>
</dbReference>
<dbReference type="Pfam" id="PF23607">
    <property type="entry name" value="WZC_N"/>
    <property type="match status" value="1"/>
</dbReference>
<evidence type="ECO:0000313" key="19">
    <source>
        <dbReference type="EMBL" id="AMN46921.1"/>
    </source>
</evidence>
<dbReference type="InterPro" id="IPR050445">
    <property type="entry name" value="Bact_polysacc_biosynth/exp"/>
</dbReference>
<keyword evidence="12" id="KW-0829">Tyrosine-protein kinase</keyword>
<dbReference type="Pfam" id="PF13807">
    <property type="entry name" value="GNVR"/>
    <property type="match status" value="1"/>
</dbReference>
<keyword evidence="5 19" id="KW-0808">Transferase</keyword>
<keyword evidence="11 15" id="KW-0472">Membrane</keyword>
<dbReference type="Pfam" id="PF02706">
    <property type="entry name" value="Wzz"/>
    <property type="match status" value="1"/>
</dbReference>
<sequence>MPKGTEPAAAAVYTDVNAAGDDVDLHRLLATLIEGRWIIVAAAIASLLIASVYLGLARPVYRANALVQVERGKSAFSAEFDNVAALFGQQAPEAAGEMELLRSRMVLGRAVDSLQMTVYAEPQYFPVIGRAMARRHAGEELAPPPFGLAEFAWGGEVIEVVHFEIPQRYIGRVFTLIAGEDGRYELIDPEGSRLLHAPVGKLARVALDDEELVLQIDVLHARPGTQFTLVSRSRQAVIGELQGRVRVIERGVRSGIIEITLEDTDRQQAADVVNEIAKQYLRQNVDRKSAEAAQRLAFLDEQLPAVRRDLQAAEDALNRYRNREGSVDLEREAASLLQQIVNVDQEITKLRQEREALIRRFTPAHPSIVTVDAQIHDLQVLAERLEQRVRGLPQTQQLILRRKRDVEVGTRLYTGMLDSYQQLQVIKAGTLGDVRIVDRAVAPLGIVEPNRPRTLMVALVLGLAGGVGFVFLARMLRGGISDPELIERYLGLPVYATVLHSQIQQKLRTRMRRRSERENYVLADADPQDPAVESLRNLRTALHFATLGADSNVLMITGPMSGVGKTFITMNLASVLAMSGKRVLMIDGDMRRGCLHEYVRRPRDPGLSELLGGAQALEQVIQTTNVDQLEIIASGVIPPAPAELLLHRRFAEMLADVSRNYDHVLIDTPPVLAVADAGIIGRFTGAALLVLQAERHPLRQIEHAARRLQLAGVNLRGVVLNDLRSATTAYGYGYGYGYRYDAK</sequence>
<dbReference type="InterPro" id="IPR032807">
    <property type="entry name" value="GNVR"/>
</dbReference>
<evidence type="ECO:0000313" key="20">
    <source>
        <dbReference type="Proteomes" id="UP000070250"/>
    </source>
</evidence>
<gene>
    <name evidence="19" type="ORF">ACG33_07390</name>
</gene>
<dbReference type="RefSeq" id="WP_066919999.1">
    <property type="nucleotide sequence ID" value="NZ_CP011971.1"/>
</dbReference>
<protein>
    <submittedName>
        <fullName evidence="19">Tyrosine-protein kinase Etk/Wzc</fullName>
        <ecNumber evidence="19">2.7.10.-</ecNumber>
    </submittedName>
</protein>
<keyword evidence="3" id="KW-1003">Cell membrane</keyword>
<evidence type="ECO:0000259" key="18">
    <source>
        <dbReference type="Pfam" id="PF13807"/>
    </source>
</evidence>
<organism evidence="19 20">
    <name type="scientific">Steroidobacter denitrificans</name>
    <dbReference type="NCBI Taxonomy" id="465721"/>
    <lineage>
        <taxon>Bacteria</taxon>
        <taxon>Pseudomonadati</taxon>
        <taxon>Pseudomonadota</taxon>
        <taxon>Gammaproteobacteria</taxon>
        <taxon>Steroidobacterales</taxon>
        <taxon>Steroidobacteraceae</taxon>
        <taxon>Steroidobacter</taxon>
    </lineage>
</organism>
<dbReference type="PATRIC" id="fig|465721.4.peg.1565"/>
<dbReference type="EMBL" id="CP011971">
    <property type="protein sequence ID" value="AMN46921.1"/>
    <property type="molecule type" value="Genomic_DNA"/>
</dbReference>
<dbReference type="InterPro" id="IPR005702">
    <property type="entry name" value="Wzc-like_C"/>
</dbReference>
<dbReference type="CDD" id="cd05387">
    <property type="entry name" value="BY-kinase"/>
    <property type="match status" value="1"/>
</dbReference>
<keyword evidence="20" id="KW-1185">Reference proteome</keyword>
<accession>A0A127FBA6</accession>
<dbReference type="Gene3D" id="3.40.50.300">
    <property type="entry name" value="P-loop containing nucleotide triphosphate hydrolases"/>
    <property type="match status" value="1"/>
</dbReference>
<feature type="domain" description="AAA" evidence="17">
    <location>
        <begin position="561"/>
        <end position="675"/>
    </location>
</feature>
<evidence type="ECO:0000256" key="1">
    <source>
        <dbReference type="ARBA" id="ARBA00004429"/>
    </source>
</evidence>
<dbReference type="Gene3D" id="1.10.287.1490">
    <property type="match status" value="1"/>
</dbReference>
<dbReference type="GO" id="GO:0042802">
    <property type="term" value="F:identical protein binding"/>
    <property type="evidence" value="ECO:0007669"/>
    <property type="project" value="UniProtKB-ARBA"/>
</dbReference>
<evidence type="ECO:0000256" key="9">
    <source>
        <dbReference type="ARBA" id="ARBA00022840"/>
    </source>
</evidence>
<dbReference type="SUPFAM" id="SSF52540">
    <property type="entry name" value="P-loop containing nucleoside triphosphate hydrolases"/>
    <property type="match status" value="1"/>
</dbReference>
<keyword evidence="6 15" id="KW-0812">Transmembrane</keyword>
<evidence type="ECO:0000256" key="2">
    <source>
        <dbReference type="ARBA" id="ARBA00008883"/>
    </source>
</evidence>
<dbReference type="EC" id="2.7.10.-" evidence="19"/>
<dbReference type="STRING" id="465721.ACG33_07390"/>
<dbReference type="GO" id="GO:0005886">
    <property type="term" value="C:plasma membrane"/>
    <property type="evidence" value="ECO:0007669"/>
    <property type="project" value="UniProtKB-SubCell"/>
</dbReference>
<reference evidence="19 20" key="1">
    <citation type="submission" date="2015-06" db="EMBL/GenBank/DDBJ databases">
        <title>A Comprehensive Approach to Explore the Metabolic and Phylogenetic Diversity of Bacterial Steroid Degradation in the Environment: Testosterone as an Example.</title>
        <authorList>
            <person name="Yang F.-C."/>
            <person name="Chen Y.-L."/>
            <person name="Yu C.-P."/>
            <person name="Tang S.-L."/>
            <person name="Wang P.-H."/>
            <person name="Ismail W."/>
            <person name="Wang C.-H."/>
            <person name="Yang C.-Y."/>
            <person name="Chiang Y.-R."/>
        </authorList>
    </citation>
    <scope>NUCLEOTIDE SEQUENCE [LARGE SCALE GENOMIC DNA]</scope>
    <source>
        <strain evidence="19 20">DSM 18526</strain>
    </source>
</reference>